<dbReference type="InterPro" id="IPR036514">
    <property type="entry name" value="SGNH_hydro_sf"/>
</dbReference>
<name>A0A7W2ILC5_9BURK</name>
<protein>
    <submittedName>
        <fullName evidence="3">GDSL family lipase</fullName>
    </submittedName>
</protein>
<evidence type="ECO:0000313" key="4">
    <source>
        <dbReference type="Proteomes" id="UP000573499"/>
    </source>
</evidence>
<evidence type="ECO:0000313" key="3">
    <source>
        <dbReference type="EMBL" id="MBA5688665.1"/>
    </source>
</evidence>
<comment type="caution">
    <text evidence="3">The sequence shown here is derived from an EMBL/GenBank/DDBJ whole genome shotgun (WGS) entry which is preliminary data.</text>
</comment>
<dbReference type="Gene3D" id="3.40.50.1110">
    <property type="entry name" value="SGNH hydrolase"/>
    <property type="match status" value="1"/>
</dbReference>
<organism evidence="3 4">
    <name type="scientific">Rugamonas apoptosis</name>
    <dbReference type="NCBI Taxonomy" id="2758570"/>
    <lineage>
        <taxon>Bacteria</taxon>
        <taxon>Pseudomonadati</taxon>
        <taxon>Pseudomonadota</taxon>
        <taxon>Betaproteobacteria</taxon>
        <taxon>Burkholderiales</taxon>
        <taxon>Oxalobacteraceae</taxon>
        <taxon>Telluria group</taxon>
        <taxon>Rugamonas</taxon>
    </lineage>
</organism>
<dbReference type="PANTHER" id="PTHR30383:SF5">
    <property type="entry name" value="SGNH HYDROLASE-TYPE ESTERASE DOMAIN-CONTAINING PROTEIN"/>
    <property type="match status" value="1"/>
</dbReference>
<dbReference type="RefSeq" id="WP_182154535.1">
    <property type="nucleotide sequence ID" value="NZ_JACEZU010000008.1"/>
</dbReference>
<dbReference type="Pfam" id="PF13472">
    <property type="entry name" value="Lipase_GDSL_2"/>
    <property type="match status" value="1"/>
</dbReference>
<reference evidence="3 4" key="1">
    <citation type="submission" date="2020-07" db="EMBL/GenBank/DDBJ databases">
        <title>Novel species isolated from subtropical streams in China.</title>
        <authorList>
            <person name="Lu H."/>
        </authorList>
    </citation>
    <scope>NUCLEOTIDE SEQUENCE [LARGE SCALE GENOMIC DNA]</scope>
    <source>
        <strain evidence="3 4">LX47W</strain>
    </source>
</reference>
<accession>A0A7W2ILC5</accession>
<feature type="chain" id="PRO_5030744279" evidence="1">
    <location>
        <begin position="30"/>
        <end position="303"/>
    </location>
</feature>
<keyword evidence="4" id="KW-1185">Reference proteome</keyword>
<keyword evidence="1" id="KW-0732">Signal</keyword>
<evidence type="ECO:0000256" key="1">
    <source>
        <dbReference type="SAM" id="SignalP"/>
    </source>
</evidence>
<dbReference type="Proteomes" id="UP000573499">
    <property type="component" value="Unassembled WGS sequence"/>
</dbReference>
<dbReference type="PANTHER" id="PTHR30383">
    <property type="entry name" value="THIOESTERASE 1/PROTEASE 1/LYSOPHOSPHOLIPASE L1"/>
    <property type="match status" value="1"/>
</dbReference>
<dbReference type="InterPro" id="IPR051532">
    <property type="entry name" value="Ester_Hydrolysis_Enzymes"/>
</dbReference>
<sequence length="303" mass="32597">MQINFARPLRKGLAAALVALAPVACLAQAAEAIGMVEQPCASVPALPAAPRALVDQFMQPGAFNPVEVQRLLATAPMVERARLEQSQRQRDWPGLCRYATANAALMAQARPVRGVFLGDSITELWSEAGATVFGDQLINRGIAGQTTPQILLRFYADVVALHPRFVHIMAGTNDIAGNTGPTSAQRYMDNISAMVAIARQHHIQVLLASIPPAASMPWRPTPATPERIGQLNQWLRALARREGLTYIDYHAALSTADGAFRPDLSNDGVHPNNNGYLRMRAVLDAALGQLPTNIPTAGGPEHD</sequence>
<dbReference type="SUPFAM" id="SSF52266">
    <property type="entry name" value="SGNH hydrolase"/>
    <property type="match status" value="1"/>
</dbReference>
<gene>
    <name evidence="3" type="ORF">H3H39_16595</name>
</gene>
<dbReference type="EMBL" id="JACEZU010000008">
    <property type="protein sequence ID" value="MBA5688665.1"/>
    <property type="molecule type" value="Genomic_DNA"/>
</dbReference>
<dbReference type="AlphaFoldDB" id="A0A7W2ILC5"/>
<feature type="domain" description="SGNH hydrolase-type esterase" evidence="2">
    <location>
        <begin position="116"/>
        <end position="276"/>
    </location>
</feature>
<dbReference type="InterPro" id="IPR013830">
    <property type="entry name" value="SGNH_hydro"/>
</dbReference>
<proteinExistence type="predicted"/>
<dbReference type="GO" id="GO:0004622">
    <property type="term" value="F:phosphatidylcholine lysophospholipase activity"/>
    <property type="evidence" value="ECO:0007669"/>
    <property type="project" value="TreeGrafter"/>
</dbReference>
<feature type="signal peptide" evidence="1">
    <location>
        <begin position="1"/>
        <end position="29"/>
    </location>
</feature>
<evidence type="ECO:0000259" key="2">
    <source>
        <dbReference type="Pfam" id="PF13472"/>
    </source>
</evidence>